<dbReference type="Proteomes" id="UP001152622">
    <property type="component" value="Chromosome 14"/>
</dbReference>
<sequence>MASTHVRFITKNSLQQTMSAVRSTLSRAQEKQLSALLGHVKLSLLYKASVHGYANATFHAKCDRQGPTVVVAYNKKGLIFGAYTNKDYAQSGAQIADDQAFLFSFNSQNHGQSPLRIQPKLPQQAFLDGNTGPNFGALLFLNGNAAAVVSTPGSLYNFEAAEMHGGDLVLTECEVYRVEDLGGLLEKPWRNILWSSEKTKDLMKFVENYRPMVNGVRQARILLIGPVGVGKSSFFNSINSIFRGHVTSQAIAGTAARSLTTQFRSYHIKAGREGKPLPFVLCDTMGLEEATGEGLHLDDITSILRGHVVDRHQFNPLVPLQPDSLGYRKHPALGDMIHCVVYVLDSCKVNILTPKFYEKLGEIRRKVNLMGVPQLVLMTKVDEACQHVRRDLKQVYHSHYVESKVEDLGRLLGIPMACIIPVKNYSQELELDQSSDILLLSAVQQMLRFADNYFDDIYLGEDEGSRE</sequence>
<evidence type="ECO:0000313" key="3">
    <source>
        <dbReference type="EMBL" id="KAJ8341992.1"/>
    </source>
</evidence>
<dbReference type="AlphaFoldDB" id="A0A9Q1ENH5"/>
<dbReference type="Pfam" id="PF01926">
    <property type="entry name" value="MMR_HSR1"/>
    <property type="match status" value="1"/>
</dbReference>
<dbReference type="PANTHER" id="PTHR14241:SF19">
    <property type="entry name" value="INTERFERON-INDUCED PROTEIN 44-LIKE ISOFORM X1-RELATED"/>
    <property type="match status" value="1"/>
</dbReference>
<comment type="caution">
    <text evidence="3">The sequence shown here is derived from an EMBL/GenBank/DDBJ whole genome shotgun (WGS) entry which is preliminary data.</text>
</comment>
<dbReference type="PROSITE" id="PS51886">
    <property type="entry name" value="TLDC"/>
    <property type="match status" value="1"/>
</dbReference>
<organism evidence="3 4">
    <name type="scientific">Synaphobranchus kaupii</name>
    <name type="common">Kaup's arrowtooth eel</name>
    <dbReference type="NCBI Taxonomy" id="118154"/>
    <lineage>
        <taxon>Eukaryota</taxon>
        <taxon>Metazoa</taxon>
        <taxon>Chordata</taxon>
        <taxon>Craniata</taxon>
        <taxon>Vertebrata</taxon>
        <taxon>Euteleostomi</taxon>
        <taxon>Actinopterygii</taxon>
        <taxon>Neopterygii</taxon>
        <taxon>Teleostei</taxon>
        <taxon>Anguilliformes</taxon>
        <taxon>Synaphobranchidae</taxon>
        <taxon>Synaphobranchus</taxon>
    </lineage>
</organism>
<accession>A0A9Q1ENH5</accession>
<dbReference type="InterPro" id="IPR006073">
    <property type="entry name" value="GTP-bd"/>
</dbReference>
<keyword evidence="4" id="KW-1185">Reference proteome</keyword>
<evidence type="ECO:0000259" key="2">
    <source>
        <dbReference type="PROSITE" id="PS51886"/>
    </source>
</evidence>
<dbReference type="SUPFAM" id="SSF52540">
    <property type="entry name" value="P-loop containing nucleoside triphosphate hydrolases"/>
    <property type="match status" value="1"/>
</dbReference>
<dbReference type="PANTHER" id="PTHR14241">
    <property type="entry name" value="INTERFERON-INDUCED PROTEIN 44"/>
    <property type="match status" value="1"/>
</dbReference>
<dbReference type="CDD" id="cd00882">
    <property type="entry name" value="Ras_like_GTPase"/>
    <property type="match status" value="1"/>
</dbReference>
<reference evidence="3" key="1">
    <citation type="journal article" date="2023" name="Science">
        <title>Genome structures resolve the early diversification of teleost fishes.</title>
        <authorList>
            <person name="Parey E."/>
            <person name="Louis A."/>
            <person name="Montfort J."/>
            <person name="Bouchez O."/>
            <person name="Roques C."/>
            <person name="Iampietro C."/>
            <person name="Lluch J."/>
            <person name="Castinel A."/>
            <person name="Donnadieu C."/>
            <person name="Desvignes T."/>
            <person name="Floi Bucao C."/>
            <person name="Jouanno E."/>
            <person name="Wen M."/>
            <person name="Mejri S."/>
            <person name="Dirks R."/>
            <person name="Jansen H."/>
            <person name="Henkel C."/>
            <person name="Chen W.J."/>
            <person name="Zahm M."/>
            <person name="Cabau C."/>
            <person name="Klopp C."/>
            <person name="Thompson A.W."/>
            <person name="Robinson-Rechavi M."/>
            <person name="Braasch I."/>
            <person name="Lecointre G."/>
            <person name="Bobe J."/>
            <person name="Postlethwait J.H."/>
            <person name="Berthelot C."/>
            <person name="Roest Crollius H."/>
            <person name="Guiguen Y."/>
        </authorList>
    </citation>
    <scope>NUCLEOTIDE SEQUENCE</scope>
    <source>
        <strain evidence="3">WJC10195</strain>
    </source>
</reference>
<dbReference type="Pfam" id="PF07534">
    <property type="entry name" value="TLD"/>
    <property type="match status" value="1"/>
</dbReference>
<dbReference type="EMBL" id="JAINUF010000014">
    <property type="protein sequence ID" value="KAJ8341992.1"/>
    <property type="molecule type" value="Genomic_DNA"/>
</dbReference>
<proteinExistence type="inferred from homology"/>
<dbReference type="GO" id="GO:0006955">
    <property type="term" value="P:immune response"/>
    <property type="evidence" value="ECO:0007669"/>
    <property type="project" value="TreeGrafter"/>
</dbReference>
<evidence type="ECO:0000256" key="1">
    <source>
        <dbReference type="ARBA" id="ARBA00009243"/>
    </source>
</evidence>
<protein>
    <recommendedName>
        <fullName evidence="2">TLDc domain-containing protein</fullName>
    </recommendedName>
</protein>
<dbReference type="Gene3D" id="3.40.50.300">
    <property type="entry name" value="P-loop containing nucleotide triphosphate hydrolases"/>
    <property type="match status" value="1"/>
</dbReference>
<evidence type="ECO:0000313" key="4">
    <source>
        <dbReference type="Proteomes" id="UP001152622"/>
    </source>
</evidence>
<dbReference type="OrthoDB" id="25620at2759"/>
<dbReference type="SMART" id="SM00584">
    <property type="entry name" value="TLDc"/>
    <property type="match status" value="1"/>
</dbReference>
<dbReference type="GO" id="GO:0005525">
    <property type="term" value="F:GTP binding"/>
    <property type="evidence" value="ECO:0007669"/>
    <property type="project" value="InterPro"/>
</dbReference>
<dbReference type="InterPro" id="IPR006571">
    <property type="entry name" value="TLDc_dom"/>
</dbReference>
<feature type="domain" description="TLDc" evidence="2">
    <location>
        <begin position="19"/>
        <end position="179"/>
    </location>
</feature>
<dbReference type="InterPro" id="IPR027417">
    <property type="entry name" value="P-loop_NTPase"/>
</dbReference>
<name>A0A9Q1ENH5_SYNKA</name>
<gene>
    <name evidence="3" type="ORF">SKAU_G00319200</name>
</gene>
<comment type="similarity">
    <text evidence="1">Belongs to the IFI44 family.</text>
</comment>